<dbReference type="SMART" id="SM00116">
    <property type="entry name" value="CBS"/>
    <property type="match status" value="1"/>
</dbReference>
<evidence type="ECO:0000256" key="5">
    <source>
        <dbReference type="ARBA" id="ARBA00022842"/>
    </source>
</evidence>
<comment type="caution">
    <text evidence="9">Lacks conserved residue(s) required for the propagation of feature annotation.</text>
</comment>
<dbReference type="InterPro" id="IPR006669">
    <property type="entry name" value="MgtE_transporter"/>
</dbReference>
<dbReference type="SUPFAM" id="SSF54631">
    <property type="entry name" value="CBS-domain pair"/>
    <property type="match status" value="1"/>
</dbReference>
<feature type="transmembrane region" description="Helical" evidence="9">
    <location>
        <begin position="427"/>
        <end position="448"/>
    </location>
</feature>
<dbReference type="Gene3D" id="1.25.60.10">
    <property type="entry name" value="MgtE N-terminal domain-like"/>
    <property type="match status" value="1"/>
</dbReference>
<comment type="subcellular location">
    <subcellularLocation>
        <location evidence="9">Cell membrane</location>
        <topology evidence="9">Multi-pass membrane protein</topology>
    </subcellularLocation>
    <subcellularLocation>
        <location evidence="1">Membrane</location>
        <topology evidence="1">Multi-pass membrane protein</topology>
    </subcellularLocation>
</comment>
<evidence type="ECO:0000256" key="1">
    <source>
        <dbReference type="ARBA" id="ARBA00004141"/>
    </source>
</evidence>
<dbReference type="CDD" id="cd04606">
    <property type="entry name" value="CBS_pair_Mg_transporter"/>
    <property type="match status" value="1"/>
</dbReference>
<keyword evidence="6 9" id="KW-1133">Transmembrane helix</keyword>
<dbReference type="EMBL" id="DTMQ01000011">
    <property type="protein sequence ID" value="HGE98752.1"/>
    <property type="molecule type" value="Genomic_DNA"/>
</dbReference>
<dbReference type="SMART" id="SM00924">
    <property type="entry name" value="MgtE_N"/>
    <property type="match status" value="1"/>
</dbReference>
<evidence type="ECO:0000313" key="11">
    <source>
        <dbReference type="EMBL" id="HGE98752.1"/>
    </source>
</evidence>
<dbReference type="GO" id="GO:0015095">
    <property type="term" value="F:magnesium ion transmembrane transporter activity"/>
    <property type="evidence" value="ECO:0007669"/>
    <property type="project" value="UniProtKB-UniRule"/>
</dbReference>
<dbReference type="PANTHER" id="PTHR43773:SF1">
    <property type="entry name" value="MAGNESIUM TRANSPORTER MGTE"/>
    <property type="match status" value="1"/>
</dbReference>
<dbReference type="InterPro" id="IPR000644">
    <property type="entry name" value="CBS_dom"/>
</dbReference>
<dbReference type="Gene3D" id="1.10.357.20">
    <property type="entry name" value="SLC41 divalent cation transporters, integral membrane domain"/>
    <property type="match status" value="1"/>
</dbReference>
<evidence type="ECO:0000256" key="8">
    <source>
        <dbReference type="PROSITE-ProRule" id="PRU00703"/>
    </source>
</evidence>
<keyword evidence="9" id="KW-1003">Cell membrane</keyword>
<evidence type="ECO:0000256" key="7">
    <source>
        <dbReference type="ARBA" id="ARBA00023136"/>
    </source>
</evidence>
<keyword evidence="3 9" id="KW-0813">Transport</keyword>
<dbReference type="Gene3D" id="3.10.580.10">
    <property type="entry name" value="CBS-domain"/>
    <property type="match status" value="1"/>
</dbReference>
<keyword evidence="8" id="KW-0129">CBS domain</keyword>
<name>A0A7C3YSC5_UNCW3</name>
<feature type="transmembrane region" description="Helical" evidence="9">
    <location>
        <begin position="361"/>
        <end position="378"/>
    </location>
</feature>
<accession>A0A7C3YSC5</accession>
<dbReference type="GO" id="GO:0005886">
    <property type="term" value="C:plasma membrane"/>
    <property type="evidence" value="ECO:0007669"/>
    <property type="project" value="UniProtKB-SubCell"/>
</dbReference>
<evidence type="ECO:0000256" key="9">
    <source>
        <dbReference type="RuleBase" id="RU362011"/>
    </source>
</evidence>
<evidence type="ECO:0000256" key="6">
    <source>
        <dbReference type="ARBA" id="ARBA00022989"/>
    </source>
</evidence>
<dbReference type="PROSITE" id="PS51371">
    <property type="entry name" value="CBS"/>
    <property type="match status" value="1"/>
</dbReference>
<dbReference type="PANTHER" id="PTHR43773">
    <property type="entry name" value="MAGNESIUM TRANSPORTER MGTE"/>
    <property type="match status" value="1"/>
</dbReference>
<evidence type="ECO:0000256" key="2">
    <source>
        <dbReference type="ARBA" id="ARBA00009749"/>
    </source>
</evidence>
<comment type="function">
    <text evidence="9">Acts as a magnesium transporter.</text>
</comment>
<keyword evidence="4 9" id="KW-0812">Transmembrane</keyword>
<feature type="domain" description="CBS" evidence="10">
    <location>
        <begin position="203"/>
        <end position="259"/>
    </location>
</feature>
<dbReference type="SUPFAM" id="SSF161093">
    <property type="entry name" value="MgtE membrane domain-like"/>
    <property type="match status" value="1"/>
</dbReference>
<evidence type="ECO:0000256" key="3">
    <source>
        <dbReference type="ARBA" id="ARBA00022448"/>
    </source>
</evidence>
<comment type="subunit">
    <text evidence="9">Homodimer.</text>
</comment>
<dbReference type="InterPro" id="IPR006668">
    <property type="entry name" value="Mg_transptr_MgtE_intracell_dom"/>
</dbReference>
<dbReference type="AlphaFoldDB" id="A0A7C3YSC5"/>
<reference evidence="11" key="1">
    <citation type="journal article" date="2020" name="mSystems">
        <title>Genome- and Community-Level Interaction Insights into Carbon Utilization and Element Cycling Functions of Hydrothermarchaeota in Hydrothermal Sediment.</title>
        <authorList>
            <person name="Zhou Z."/>
            <person name="Liu Y."/>
            <person name="Xu W."/>
            <person name="Pan J."/>
            <person name="Luo Z.H."/>
            <person name="Li M."/>
        </authorList>
    </citation>
    <scope>NUCLEOTIDE SEQUENCE [LARGE SCALE GENOMIC DNA]</scope>
    <source>
        <strain evidence="11">SpSt-906</strain>
    </source>
</reference>
<dbReference type="SUPFAM" id="SSF158791">
    <property type="entry name" value="MgtE N-terminal domain-like"/>
    <property type="match status" value="1"/>
</dbReference>
<organism evidence="11">
    <name type="scientific">candidate division WOR-3 bacterium</name>
    <dbReference type="NCBI Taxonomy" id="2052148"/>
    <lineage>
        <taxon>Bacteria</taxon>
        <taxon>Bacteria division WOR-3</taxon>
    </lineage>
</organism>
<keyword evidence="5 9" id="KW-0460">Magnesium</keyword>
<gene>
    <name evidence="11" type="primary">mgtE</name>
    <name evidence="11" type="ORF">ENX07_01595</name>
</gene>
<keyword evidence="7 9" id="KW-0472">Membrane</keyword>
<dbReference type="InterPro" id="IPR006667">
    <property type="entry name" value="SLC41_membr_dom"/>
</dbReference>
<comment type="caution">
    <text evidence="11">The sequence shown here is derived from an EMBL/GenBank/DDBJ whole genome shotgun (WGS) entry which is preliminary data.</text>
</comment>
<dbReference type="InterPro" id="IPR046342">
    <property type="entry name" value="CBS_dom_sf"/>
</dbReference>
<sequence length="450" mass="49378">MMLKELLRPEIKELITQRRWGDLRQFFETEKWPIPDIADLLLSLEKPDRVLLFRALSRGMASEVFSFLEPSQQSSLLQELTDEESRSLLASLSPDDRTLLLEELPGPLTQRLLTLLPYEELKEARWLLGYPEGSVGRLMTPDYVAVRADWEVGQALEHIRKVGKDSETINIIYVTDEQGRLLDDIELRRLVIANPQSKVSEIMDHSFVSVLANADREEAVSLVQKYDLYALPVVDSDGILLGIVTVDDILDVAQDEATEDFHKTAAVAPIKVSYREASVWLLFKRRIGWLAGLAFADLISSGVIATFEATLRRTIALAFFMPLLVDSGGNGGSQVATLMIRALATGDVKLNEWISPFLKEILVGLLLAVAMGILGWGFGIFRGGLAIGAVVGLSMGAIILFSNLIGFSLPFILAKLGVDPAVASSPLITSLADGGGLAIYFIIARMVLGG</sequence>
<dbReference type="GO" id="GO:0046872">
    <property type="term" value="F:metal ion binding"/>
    <property type="evidence" value="ECO:0007669"/>
    <property type="project" value="UniProtKB-KW"/>
</dbReference>
<comment type="similarity">
    <text evidence="2 9">Belongs to the SLC41A transporter family.</text>
</comment>
<protein>
    <recommendedName>
        <fullName evidence="9">Magnesium transporter MgtE</fullName>
    </recommendedName>
</protein>
<dbReference type="InterPro" id="IPR036739">
    <property type="entry name" value="SLC41_membr_dom_sf"/>
</dbReference>
<keyword evidence="9" id="KW-0479">Metal-binding</keyword>
<evidence type="ECO:0000256" key="4">
    <source>
        <dbReference type="ARBA" id="ARBA00022692"/>
    </source>
</evidence>
<dbReference type="Pfam" id="PF01769">
    <property type="entry name" value="MgtE"/>
    <property type="match status" value="1"/>
</dbReference>
<evidence type="ECO:0000259" key="10">
    <source>
        <dbReference type="PROSITE" id="PS51371"/>
    </source>
</evidence>
<dbReference type="InterPro" id="IPR038076">
    <property type="entry name" value="MgtE_N_sf"/>
</dbReference>
<feature type="transmembrane region" description="Helical" evidence="9">
    <location>
        <begin position="287"/>
        <end position="307"/>
    </location>
</feature>
<dbReference type="Pfam" id="PF00571">
    <property type="entry name" value="CBS"/>
    <property type="match status" value="2"/>
</dbReference>
<feature type="transmembrane region" description="Helical" evidence="9">
    <location>
        <begin position="385"/>
        <end position="407"/>
    </location>
</feature>
<proteinExistence type="inferred from homology"/>
<dbReference type="NCBIfam" id="TIGR00400">
    <property type="entry name" value="mgtE"/>
    <property type="match status" value="1"/>
</dbReference>
<dbReference type="Pfam" id="PF03448">
    <property type="entry name" value="MgtE_N"/>
    <property type="match status" value="1"/>
</dbReference>